<evidence type="ECO:0000313" key="4">
    <source>
        <dbReference type="Proteomes" id="UP000308891"/>
    </source>
</evidence>
<organism evidence="3 4">
    <name type="scientific">Crenobacter intestini</name>
    <dbReference type="NCBI Taxonomy" id="2563443"/>
    <lineage>
        <taxon>Bacteria</taxon>
        <taxon>Pseudomonadati</taxon>
        <taxon>Pseudomonadota</taxon>
        <taxon>Betaproteobacteria</taxon>
        <taxon>Neisseriales</taxon>
        <taxon>Neisseriaceae</taxon>
        <taxon>Crenobacter</taxon>
    </lineage>
</organism>
<gene>
    <name evidence="3" type="ORF">E5K04_01790</name>
</gene>
<dbReference type="Proteomes" id="UP000308891">
    <property type="component" value="Unassembled WGS sequence"/>
</dbReference>
<keyword evidence="1" id="KW-1133">Transmembrane helix</keyword>
<keyword evidence="1" id="KW-0812">Transmembrane</keyword>
<evidence type="ECO:0000313" key="3">
    <source>
        <dbReference type="EMBL" id="TIC87174.1"/>
    </source>
</evidence>
<name>A0A4T0V5Y3_9NEIS</name>
<keyword evidence="2" id="KW-0732">Signal</keyword>
<protein>
    <submittedName>
        <fullName evidence="3">Uncharacterized protein</fullName>
    </submittedName>
</protein>
<dbReference type="RefSeq" id="WP_136551185.1">
    <property type="nucleotide sequence ID" value="NZ_STGJ01000001.1"/>
</dbReference>
<feature type="transmembrane region" description="Helical" evidence="1">
    <location>
        <begin position="86"/>
        <end position="106"/>
    </location>
</feature>
<sequence>MSIAFCQPCAMSFAALRAVVLGLSMRSRIARSASLSDWESACSGVVSVWGWAGSVAAADRGAGVLPAGAEPASRAPVRGERLAQGAGWIFMLFAFGCFLFLSPVLGES</sequence>
<proteinExistence type="predicted"/>
<evidence type="ECO:0000256" key="2">
    <source>
        <dbReference type="SAM" id="SignalP"/>
    </source>
</evidence>
<accession>A0A4T0V5Y3</accession>
<keyword evidence="1" id="KW-0472">Membrane</keyword>
<dbReference type="AlphaFoldDB" id="A0A4T0V5Y3"/>
<keyword evidence="4" id="KW-1185">Reference proteome</keyword>
<feature type="signal peptide" evidence="2">
    <location>
        <begin position="1"/>
        <end position="17"/>
    </location>
</feature>
<feature type="chain" id="PRO_5020842125" evidence="2">
    <location>
        <begin position="18"/>
        <end position="108"/>
    </location>
</feature>
<comment type="caution">
    <text evidence="3">The sequence shown here is derived from an EMBL/GenBank/DDBJ whole genome shotgun (WGS) entry which is preliminary data.</text>
</comment>
<dbReference type="EMBL" id="STGJ01000001">
    <property type="protein sequence ID" value="TIC87174.1"/>
    <property type="molecule type" value="Genomic_DNA"/>
</dbReference>
<reference evidence="3 4" key="1">
    <citation type="submission" date="2019-04" db="EMBL/GenBank/DDBJ databases">
        <title>Crenobacter sp. nov.</title>
        <authorList>
            <person name="Shi S."/>
        </authorList>
    </citation>
    <scope>NUCLEOTIDE SEQUENCE [LARGE SCALE GENOMIC DNA]</scope>
    <source>
        <strain evidence="3 4">GY 70310</strain>
    </source>
</reference>
<evidence type="ECO:0000256" key="1">
    <source>
        <dbReference type="SAM" id="Phobius"/>
    </source>
</evidence>